<reference evidence="1" key="2">
    <citation type="journal article" date="2021" name="PeerJ">
        <title>Extensive microbial diversity within the chicken gut microbiome revealed by metagenomics and culture.</title>
        <authorList>
            <person name="Gilroy R."/>
            <person name="Ravi A."/>
            <person name="Getino M."/>
            <person name="Pursley I."/>
            <person name="Horton D.L."/>
            <person name="Alikhan N.F."/>
            <person name="Baker D."/>
            <person name="Gharbi K."/>
            <person name="Hall N."/>
            <person name="Watson M."/>
            <person name="Adriaenssens E.M."/>
            <person name="Foster-Nyarko E."/>
            <person name="Jarju S."/>
            <person name="Secka A."/>
            <person name="Antonio M."/>
            <person name="Oren A."/>
            <person name="Chaudhuri R.R."/>
            <person name="La Ragione R."/>
            <person name="Hildebrand F."/>
            <person name="Pallen M.J."/>
        </authorList>
    </citation>
    <scope>NUCLEOTIDE SEQUENCE</scope>
    <source>
        <strain evidence="1">CHK178-757</strain>
    </source>
</reference>
<evidence type="ECO:0000313" key="1">
    <source>
        <dbReference type="EMBL" id="HIS46211.1"/>
    </source>
</evidence>
<accession>A0A9D1F2H4</accession>
<organism evidence="1 2">
    <name type="scientific">Candidatus Scybalocola faecigallinarum</name>
    <dbReference type="NCBI Taxonomy" id="2840941"/>
    <lineage>
        <taxon>Bacteria</taxon>
        <taxon>Bacillati</taxon>
        <taxon>Bacillota</taxon>
        <taxon>Clostridia</taxon>
        <taxon>Lachnospirales</taxon>
        <taxon>Lachnospiraceae</taxon>
        <taxon>Lachnospiraceae incertae sedis</taxon>
        <taxon>Candidatus Scybalocola (ex Gilroy et al. 2021)</taxon>
    </lineage>
</organism>
<comment type="caution">
    <text evidence="1">The sequence shown here is derived from an EMBL/GenBank/DDBJ whole genome shotgun (WGS) entry which is preliminary data.</text>
</comment>
<reference evidence="1" key="1">
    <citation type="submission" date="2020-10" db="EMBL/GenBank/DDBJ databases">
        <authorList>
            <person name="Gilroy R."/>
        </authorList>
    </citation>
    <scope>NUCLEOTIDE SEQUENCE</scope>
    <source>
        <strain evidence="1">CHK178-757</strain>
    </source>
</reference>
<sequence>MLLELMLKDERKEGRRDGIFELLEMYGEIPEDIRSRINDETDETVLKRWLITAAKVSSIDEFREKMQ</sequence>
<evidence type="ECO:0000313" key="2">
    <source>
        <dbReference type="Proteomes" id="UP000823927"/>
    </source>
</evidence>
<dbReference type="Proteomes" id="UP000823927">
    <property type="component" value="Unassembled WGS sequence"/>
</dbReference>
<dbReference type="AlphaFoldDB" id="A0A9D1F2H4"/>
<name>A0A9D1F2H4_9FIRM</name>
<gene>
    <name evidence="1" type="ORF">IAB46_01390</name>
</gene>
<dbReference type="EMBL" id="DVIT01000006">
    <property type="protein sequence ID" value="HIS46211.1"/>
    <property type="molecule type" value="Genomic_DNA"/>
</dbReference>
<protein>
    <submittedName>
        <fullName evidence="1">Uncharacterized protein</fullName>
    </submittedName>
</protein>
<proteinExistence type="predicted"/>